<protein>
    <recommendedName>
        <fullName evidence="4">Subtilisin</fullName>
    </recommendedName>
</protein>
<feature type="non-terminal residue" evidence="2">
    <location>
        <position position="228"/>
    </location>
</feature>
<dbReference type="Proteomes" id="UP001189429">
    <property type="component" value="Unassembled WGS sequence"/>
</dbReference>
<proteinExistence type="predicted"/>
<comment type="caution">
    <text evidence="2">The sequence shown here is derived from an EMBL/GenBank/DDBJ whole genome shotgun (WGS) entry which is preliminary data.</text>
</comment>
<accession>A0ABN9TEI3</accession>
<sequence length="228" mass="22870">MCCPSPSPGSATSSEGGHPVEQASFALGTPAALWEIQSAGLRRPAAHLPAPPPGPAGGWAAMSTAEGFSTGGSDAPVVMVEPSHVEPMPAVAAAAPPGFLSAPASMARFMPAPVSMAGFMPAADFGDGGSCCGSQNNWAGFRGLVFYPQPRDSRSGDSYAYHGDGKGAYERVESYKYVGHGCGSFDRERPTGAAASPPAGSPLLETIVPPLAVTGVTAGCSSSSSILL</sequence>
<feature type="region of interest" description="Disordered" evidence="1">
    <location>
        <begin position="1"/>
        <end position="21"/>
    </location>
</feature>
<keyword evidence="3" id="KW-1185">Reference proteome</keyword>
<organism evidence="2 3">
    <name type="scientific">Prorocentrum cordatum</name>
    <dbReference type="NCBI Taxonomy" id="2364126"/>
    <lineage>
        <taxon>Eukaryota</taxon>
        <taxon>Sar</taxon>
        <taxon>Alveolata</taxon>
        <taxon>Dinophyceae</taxon>
        <taxon>Prorocentrales</taxon>
        <taxon>Prorocentraceae</taxon>
        <taxon>Prorocentrum</taxon>
    </lineage>
</organism>
<feature type="region of interest" description="Disordered" evidence="1">
    <location>
        <begin position="44"/>
        <end position="66"/>
    </location>
</feature>
<dbReference type="EMBL" id="CAUYUJ010014639">
    <property type="protein sequence ID" value="CAK0844181.1"/>
    <property type="molecule type" value="Genomic_DNA"/>
</dbReference>
<evidence type="ECO:0008006" key="4">
    <source>
        <dbReference type="Google" id="ProtNLM"/>
    </source>
</evidence>
<evidence type="ECO:0000313" key="2">
    <source>
        <dbReference type="EMBL" id="CAK0844181.1"/>
    </source>
</evidence>
<name>A0ABN9TEI3_9DINO</name>
<evidence type="ECO:0000313" key="3">
    <source>
        <dbReference type="Proteomes" id="UP001189429"/>
    </source>
</evidence>
<reference evidence="2" key="1">
    <citation type="submission" date="2023-10" db="EMBL/GenBank/DDBJ databases">
        <authorList>
            <person name="Chen Y."/>
            <person name="Shah S."/>
            <person name="Dougan E. K."/>
            <person name="Thang M."/>
            <person name="Chan C."/>
        </authorList>
    </citation>
    <scope>NUCLEOTIDE SEQUENCE [LARGE SCALE GENOMIC DNA]</scope>
</reference>
<evidence type="ECO:0000256" key="1">
    <source>
        <dbReference type="SAM" id="MobiDB-lite"/>
    </source>
</evidence>
<gene>
    <name evidence="2" type="ORF">PCOR1329_LOCUS38333</name>
</gene>